<sequence>MDVERYLERLRLTPPAKADAAALLDLHQAHLLHVPFENLSIHWREPMTLATDHLFRKIVEARRGGFCYECNGLFAALLHALGFGTTLLSARVARDAGGFSPEFDHLVLLVELERPWLVDVGFGQSFRTPMPLVTGHVHADPGGEYRLLEAGGIWTLEGRTAEGTWTPRFAFERLPRRIEDFQNMFEFHRDAPTSHFHKAPLATIATGSGRTTLSGRRLIRTAHDGSRQAHELPDEEIPAALAREFGIVRTVPAAPGTP</sequence>
<dbReference type="SUPFAM" id="SSF54001">
    <property type="entry name" value="Cysteine proteinases"/>
    <property type="match status" value="1"/>
</dbReference>
<name>A0A7Z0TVH7_9GAMM</name>
<dbReference type="InterPro" id="IPR038765">
    <property type="entry name" value="Papain-like_cys_pep_sf"/>
</dbReference>
<dbReference type="RefSeq" id="WP_180546067.1">
    <property type="nucleotide sequence ID" value="NZ_JACCJZ010000020.1"/>
</dbReference>
<dbReference type="PRINTS" id="PR01543">
    <property type="entry name" value="ANATRNSFRASE"/>
</dbReference>
<keyword evidence="4" id="KW-1185">Reference proteome</keyword>
<dbReference type="PANTHER" id="PTHR11786">
    <property type="entry name" value="N-HYDROXYARYLAMINE O-ACETYLTRANSFERASE"/>
    <property type="match status" value="1"/>
</dbReference>
<comment type="caution">
    <text evidence="3">The sequence shown here is derived from an EMBL/GenBank/DDBJ whole genome shotgun (WGS) entry which is preliminary data.</text>
</comment>
<comment type="similarity">
    <text evidence="1 2">Belongs to the arylamine N-acetyltransferase family.</text>
</comment>
<dbReference type="Pfam" id="PF00797">
    <property type="entry name" value="Acetyltransf_2"/>
    <property type="match status" value="1"/>
</dbReference>
<evidence type="ECO:0000313" key="4">
    <source>
        <dbReference type="Proteomes" id="UP000589896"/>
    </source>
</evidence>
<gene>
    <name evidence="3" type="ORF">H0E82_14085</name>
</gene>
<keyword evidence="3" id="KW-0808">Transferase</keyword>
<reference evidence="3 4" key="1">
    <citation type="submission" date="2020-07" db="EMBL/GenBank/DDBJ databases">
        <title>isolation of Luteimonas sp. SJ-16.</title>
        <authorList>
            <person name="Huang X.-X."/>
            <person name="Xu L."/>
            <person name="Sun J.-Q."/>
        </authorList>
    </citation>
    <scope>NUCLEOTIDE SEQUENCE [LARGE SCALE GENOMIC DNA]</scope>
    <source>
        <strain evidence="3 4">SJ-16</strain>
    </source>
</reference>
<dbReference type="GO" id="GO:0016407">
    <property type="term" value="F:acetyltransferase activity"/>
    <property type="evidence" value="ECO:0007669"/>
    <property type="project" value="InterPro"/>
</dbReference>
<dbReference type="PANTHER" id="PTHR11786:SF0">
    <property type="entry name" value="ARYLAMINE N-ACETYLTRANSFERASE 4-RELATED"/>
    <property type="match status" value="1"/>
</dbReference>
<dbReference type="Proteomes" id="UP000589896">
    <property type="component" value="Unassembled WGS sequence"/>
</dbReference>
<dbReference type="AlphaFoldDB" id="A0A7Z0TVH7"/>
<dbReference type="Gene3D" id="3.30.2140.20">
    <property type="match status" value="1"/>
</dbReference>
<organism evidence="3 4">
    <name type="scientific">Luteimonas deserti</name>
    <dbReference type="NCBI Taxonomy" id="2752306"/>
    <lineage>
        <taxon>Bacteria</taxon>
        <taxon>Pseudomonadati</taxon>
        <taxon>Pseudomonadota</taxon>
        <taxon>Gammaproteobacteria</taxon>
        <taxon>Lysobacterales</taxon>
        <taxon>Lysobacteraceae</taxon>
        <taxon>Luteimonas</taxon>
    </lineage>
</organism>
<evidence type="ECO:0000313" key="3">
    <source>
        <dbReference type="EMBL" id="NYZ63876.1"/>
    </source>
</evidence>
<protein>
    <submittedName>
        <fullName evidence="3">Arylamine N-acetyltransferase</fullName>
    </submittedName>
</protein>
<accession>A0A7Z0TVH7</accession>
<evidence type="ECO:0000256" key="2">
    <source>
        <dbReference type="RuleBase" id="RU003452"/>
    </source>
</evidence>
<proteinExistence type="inferred from homology"/>
<evidence type="ECO:0000256" key="1">
    <source>
        <dbReference type="ARBA" id="ARBA00006547"/>
    </source>
</evidence>
<dbReference type="InterPro" id="IPR053710">
    <property type="entry name" value="Arylamine_NAT_domain_sf"/>
</dbReference>
<dbReference type="InterPro" id="IPR001447">
    <property type="entry name" value="Arylamine_N-AcTrfase"/>
</dbReference>
<dbReference type="EMBL" id="JACCJZ010000020">
    <property type="protein sequence ID" value="NYZ63876.1"/>
    <property type="molecule type" value="Genomic_DNA"/>
</dbReference>